<dbReference type="EMBL" id="SHKN01000001">
    <property type="protein sequence ID" value="RZT97141.1"/>
    <property type="molecule type" value="Genomic_DNA"/>
</dbReference>
<keyword evidence="2" id="KW-1185">Reference proteome</keyword>
<dbReference type="PANTHER" id="PTHR35866:SF1">
    <property type="entry name" value="YKGJ FAMILY CYSTEINE CLUSTER PROTEIN"/>
    <property type="match status" value="1"/>
</dbReference>
<dbReference type="Proteomes" id="UP000293562">
    <property type="component" value="Unassembled WGS sequence"/>
</dbReference>
<sequence length="168" mass="19993">MTTYKIDIEALKEKAKNTEADTKTFFAKLKKKKPKQLDDITHSLHNEVFEEIDCLECANCCKSISPIIIDKDIERMAKHLRMKPSAFIDQYLNLDHENDYVFKEAPCPFLMPDNYCMVYEQRPRACREYPHTDRKRFYQILNLTLKNTHYCPAVYEVVDRLKSQKDKF</sequence>
<evidence type="ECO:0000313" key="2">
    <source>
        <dbReference type="Proteomes" id="UP000293562"/>
    </source>
</evidence>
<name>A0A4Q7VLI2_9BACT</name>
<dbReference type="PANTHER" id="PTHR35866">
    <property type="entry name" value="PUTATIVE-RELATED"/>
    <property type="match status" value="1"/>
</dbReference>
<dbReference type="RefSeq" id="WP_242610467.1">
    <property type="nucleotide sequence ID" value="NZ_SHKN01000001.1"/>
</dbReference>
<protein>
    <submittedName>
        <fullName evidence="1">Uncharacterized protein</fullName>
    </submittedName>
</protein>
<dbReference type="InterPro" id="IPR005358">
    <property type="entry name" value="Puta_zinc/iron-chelating_dom"/>
</dbReference>
<dbReference type="Pfam" id="PF03692">
    <property type="entry name" value="CxxCxxCC"/>
    <property type="match status" value="1"/>
</dbReference>
<evidence type="ECO:0000313" key="1">
    <source>
        <dbReference type="EMBL" id="RZT97141.1"/>
    </source>
</evidence>
<gene>
    <name evidence="1" type="ORF">EV201_1799</name>
</gene>
<comment type="caution">
    <text evidence="1">The sequence shown here is derived from an EMBL/GenBank/DDBJ whole genome shotgun (WGS) entry which is preliminary data.</text>
</comment>
<dbReference type="AlphaFoldDB" id="A0A4Q7VLI2"/>
<proteinExistence type="predicted"/>
<accession>A0A4Q7VLI2</accession>
<reference evidence="1 2" key="1">
    <citation type="submission" date="2019-02" db="EMBL/GenBank/DDBJ databases">
        <title>Genomic Encyclopedia of Type Strains, Phase IV (KMG-IV): sequencing the most valuable type-strain genomes for metagenomic binning, comparative biology and taxonomic classification.</title>
        <authorList>
            <person name="Goeker M."/>
        </authorList>
    </citation>
    <scope>NUCLEOTIDE SEQUENCE [LARGE SCALE GENOMIC DNA]</scope>
    <source>
        <strain evidence="1 2">DSM 28825</strain>
    </source>
</reference>
<organism evidence="1 2">
    <name type="scientific">Ancylomarina subtilis</name>
    <dbReference type="NCBI Taxonomy" id="1639035"/>
    <lineage>
        <taxon>Bacteria</taxon>
        <taxon>Pseudomonadati</taxon>
        <taxon>Bacteroidota</taxon>
        <taxon>Bacteroidia</taxon>
        <taxon>Marinilabiliales</taxon>
        <taxon>Marinifilaceae</taxon>
        <taxon>Ancylomarina</taxon>
    </lineage>
</organism>